<dbReference type="Gene3D" id="2.40.50.140">
    <property type="entry name" value="Nucleic acid-binding proteins"/>
    <property type="match status" value="1"/>
</dbReference>
<name>X1CNH4_9ZZZZ</name>
<dbReference type="Pfam" id="PF02565">
    <property type="entry name" value="RecO_C"/>
    <property type="match status" value="1"/>
</dbReference>
<proteinExistence type="inferred from homology"/>
<feature type="domain" description="DNA replication/recombination mediator RecO N-terminal" evidence="7">
    <location>
        <begin position="11"/>
        <end position="86"/>
    </location>
</feature>
<reference evidence="8" key="1">
    <citation type="journal article" date="2014" name="Front. Microbiol.">
        <title>High frequency of phylogenetically diverse reductive dehalogenase-homologous genes in deep subseafloor sedimentary metagenomes.</title>
        <authorList>
            <person name="Kawai M."/>
            <person name="Futagami T."/>
            <person name="Toyoda A."/>
            <person name="Takaki Y."/>
            <person name="Nishi S."/>
            <person name="Hori S."/>
            <person name="Arai W."/>
            <person name="Tsubouchi T."/>
            <person name="Morono Y."/>
            <person name="Uchiyama I."/>
            <person name="Ito T."/>
            <person name="Fujiyama A."/>
            <person name="Inagaki F."/>
            <person name="Takami H."/>
        </authorList>
    </citation>
    <scope>NUCLEOTIDE SEQUENCE</scope>
    <source>
        <strain evidence="8">Expedition CK06-06</strain>
    </source>
</reference>
<evidence type="ECO:0000256" key="1">
    <source>
        <dbReference type="ARBA" id="ARBA00007452"/>
    </source>
</evidence>
<dbReference type="AlphaFoldDB" id="X1CNH4"/>
<feature type="non-terminal residue" evidence="8">
    <location>
        <position position="154"/>
    </location>
</feature>
<dbReference type="SUPFAM" id="SSF57863">
    <property type="entry name" value="ArfGap/RecO-like zinc finger"/>
    <property type="match status" value="1"/>
</dbReference>
<dbReference type="GO" id="GO:0043590">
    <property type="term" value="C:bacterial nucleoid"/>
    <property type="evidence" value="ECO:0007669"/>
    <property type="project" value="TreeGrafter"/>
</dbReference>
<evidence type="ECO:0000256" key="4">
    <source>
        <dbReference type="ARBA" id="ARBA00023172"/>
    </source>
</evidence>
<evidence type="ECO:0000259" key="7">
    <source>
        <dbReference type="Pfam" id="PF11967"/>
    </source>
</evidence>
<evidence type="ECO:0000256" key="2">
    <source>
        <dbReference type="ARBA" id="ARBA00021310"/>
    </source>
</evidence>
<dbReference type="InterPro" id="IPR012340">
    <property type="entry name" value="NA-bd_OB-fold"/>
</dbReference>
<dbReference type="GO" id="GO:0006302">
    <property type="term" value="P:double-strand break repair"/>
    <property type="evidence" value="ECO:0007669"/>
    <property type="project" value="TreeGrafter"/>
</dbReference>
<protein>
    <recommendedName>
        <fullName evidence="2">DNA repair protein RecO</fullName>
    </recommendedName>
    <alternativeName>
        <fullName evidence="6">Recombination protein O</fullName>
    </alternativeName>
</protein>
<dbReference type="SUPFAM" id="SSF50249">
    <property type="entry name" value="Nucleic acid-binding proteins"/>
    <property type="match status" value="1"/>
</dbReference>
<dbReference type="NCBIfam" id="TIGR00613">
    <property type="entry name" value="reco"/>
    <property type="match status" value="1"/>
</dbReference>
<dbReference type="GO" id="GO:0006310">
    <property type="term" value="P:DNA recombination"/>
    <property type="evidence" value="ECO:0007669"/>
    <property type="project" value="UniProtKB-KW"/>
</dbReference>
<dbReference type="PANTHER" id="PTHR33991:SF1">
    <property type="entry name" value="DNA REPAIR PROTEIN RECO"/>
    <property type="match status" value="1"/>
</dbReference>
<comment type="caution">
    <text evidence="8">The sequence shown here is derived from an EMBL/GenBank/DDBJ whole genome shotgun (WGS) entry which is preliminary data.</text>
</comment>
<organism evidence="8">
    <name type="scientific">marine sediment metagenome</name>
    <dbReference type="NCBI Taxonomy" id="412755"/>
    <lineage>
        <taxon>unclassified sequences</taxon>
        <taxon>metagenomes</taxon>
        <taxon>ecological metagenomes</taxon>
    </lineage>
</organism>
<keyword evidence="4" id="KW-0233">DNA recombination</keyword>
<evidence type="ECO:0000256" key="3">
    <source>
        <dbReference type="ARBA" id="ARBA00022763"/>
    </source>
</evidence>
<gene>
    <name evidence="8" type="ORF">S01H4_51223</name>
</gene>
<dbReference type="InterPro" id="IPR042242">
    <property type="entry name" value="RecO_C"/>
</dbReference>
<accession>X1CNH4</accession>
<evidence type="ECO:0000256" key="5">
    <source>
        <dbReference type="ARBA" id="ARBA00023204"/>
    </source>
</evidence>
<dbReference type="EMBL" id="BART01029147">
    <property type="protein sequence ID" value="GAG97703.1"/>
    <property type="molecule type" value="Genomic_DNA"/>
</dbReference>
<dbReference type="InterPro" id="IPR022572">
    <property type="entry name" value="DNA_rep/recomb_RecO_N"/>
</dbReference>
<keyword evidence="3" id="KW-0227">DNA damage</keyword>
<dbReference type="Gene3D" id="1.20.1440.120">
    <property type="entry name" value="Recombination protein O, C-terminal domain"/>
    <property type="match status" value="1"/>
</dbReference>
<dbReference type="Pfam" id="PF11967">
    <property type="entry name" value="RecO_N"/>
    <property type="match status" value="1"/>
</dbReference>
<dbReference type="InterPro" id="IPR003717">
    <property type="entry name" value="RecO"/>
</dbReference>
<dbReference type="PANTHER" id="PTHR33991">
    <property type="entry name" value="DNA REPAIR PROTEIN RECO"/>
    <property type="match status" value="1"/>
</dbReference>
<dbReference type="InterPro" id="IPR037278">
    <property type="entry name" value="ARFGAP/RecO"/>
</dbReference>
<evidence type="ECO:0000256" key="6">
    <source>
        <dbReference type="ARBA" id="ARBA00033409"/>
    </source>
</evidence>
<keyword evidence="5" id="KW-0234">DNA repair</keyword>
<sequence length="154" mass="17231">MGLKVGTARSYQTQGIILKQTKLGEFDKIVIIYTPEFGKLSAVAKGACRPKSKLGGNVEPLTHSLMLLAKGRNLDIVTQSQTITGFLALKSDLWRMACGLYILELIDSFTVEGGENRPLFDLLLDILNQLSEPDSNETILRYFELHLLHYLGYR</sequence>
<comment type="similarity">
    <text evidence="1">Belongs to the RecO family.</text>
</comment>
<evidence type="ECO:0000313" key="8">
    <source>
        <dbReference type="EMBL" id="GAG97703.1"/>
    </source>
</evidence>